<dbReference type="PANTHER" id="PTHR47260:SF1">
    <property type="entry name" value="UPF0644 PROTEIN PB2B4.06"/>
    <property type="match status" value="1"/>
</dbReference>
<keyword evidence="1" id="KW-0472">Membrane</keyword>
<evidence type="ECO:0000256" key="1">
    <source>
        <dbReference type="SAM" id="Phobius"/>
    </source>
</evidence>
<feature type="transmembrane region" description="Helical" evidence="1">
    <location>
        <begin position="47"/>
        <end position="68"/>
    </location>
</feature>
<evidence type="ECO:0000313" key="2">
    <source>
        <dbReference type="EMBL" id="KAF2737559.1"/>
    </source>
</evidence>
<dbReference type="EMBL" id="ML996115">
    <property type="protein sequence ID" value="KAF2737559.1"/>
    <property type="molecule type" value="Genomic_DNA"/>
</dbReference>
<organism evidence="2 3">
    <name type="scientific">Polyplosphaeria fusca</name>
    <dbReference type="NCBI Taxonomy" id="682080"/>
    <lineage>
        <taxon>Eukaryota</taxon>
        <taxon>Fungi</taxon>
        <taxon>Dikarya</taxon>
        <taxon>Ascomycota</taxon>
        <taxon>Pezizomycotina</taxon>
        <taxon>Dothideomycetes</taxon>
        <taxon>Pleosporomycetidae</taxon>
        <taxon>Pleosporales</taxon>
        <taxon>Tetraplosphaeriaceae</taxon>
        <taxon>Polyplosphaeria</taxon>
    </lineage>
</organism>
<dbReference type="Gene3D" id="3.10.129.10">
    <property type="entry name" value="Hotdog Thioesterase"/>
    <property type="match status" value="1"/>
</dbReference>
<comment type="caution">
    <text evidence="2">The sequence shown here is derived from an EMBL/GenBank/DDBJ whole genome shotgun (WGS) entry which is preliminary data.</text>
</comment>
<proteinExistence type="predicted"/>
<dbReference type="Proteomes" id="UP000799444">
    <property type="component" value="Unassembled WGS sequence"/>
</dbReference>
<evidence type="ECO:0008006" key="4">
    <source>
        <dbReference type="Google" id="ProtNLM"/>
    </source>
</evidence>
<dbReference type="OrthoDB" id="506431at2759"/>
<keyword evidence="3" id="KW-1185">Reference proteome</keyword>
<protein>
    <recommendedName>
        <fullName evidence="4">Thioesterase domain-containing protein</fullName>
    </recommendedName>
</protein>
<name>A0A9P4R2N8_9PLEO</name>
<dbReference type="InterPro" id="IPR029069">
    <property type="entry name" value="HotDog_dom_sf"/>
</dbReference>
<keyword evidence="1" id="KW-0812">Transmembrane</keyword>
<dbReference type="SUPFAM" id="SSF54637">
    <property type="entry name" value="Thioesterase/thiol ester dehydrase-isomerase"/>
    <property type="match status" value="1"/>
</dbReference>
<dbReference type="AlphaFoldDB" id="A0A9P4R2N8"/>
<keyword evidence="1" id="KW-1133">Transmembrane helix</keyword>
<accession>A0A9P4R2N8</accession>
<evidence type="ECO:0000313" key="3">
    <source>
        <dbReference type="Proteomes" id="UP000799444"/>
    </source>
</evidence>
<dbReference type="PANTHER" id="PTHR47260">
    <property type="entry name" value="UPF0644 PROTEIN PB2B4.06"/>
    <property type="match status" value="1"/>
</dbReference>
<gene>
    <name evidence="2" type="ORF">EJ04DRAFT_574513</name>
</gene>
<reference evidence="2" key="1">
    <citation type="journal article" date="2020" name="Stud. Mycol.">
        <title>101 Dothideomycetes genomes: a test case for predicting lifestyles and emergence of pathogens.</title>
        <authorList>
            <person name="Haridas S."/>
            <person name="Albert R."/>
            <person name="Binder M."/>
            <person name="Bloem J."/>
            <person name="Labutti K."/>
            <person name="Salamov A."/>
            <person name="Andreopoulos B."/>
            <person name="Baker S."/>
            <person name="Barry K."/>
            <person name="Bills G."/>
            <person name="Bluhm B."/>
            <person name="Cannon C."/>
            <person name="Castanera R."/>
            <person name="Culley D."/>
            <person name="Daum C."/>
            <person name="Ezra D."/>
            <person name="Gonzalez J."/>
            <person name="Henrissat B."/>
            <person name="Kuo A."/>
            <person name="Liang C."/>
            <person name="Lipzen A."/>
            <person name="Lutzoni F."/>
            <person name="Magnuson J."/>
            <person name="Mondo S."/>
            <person name="Nolan M."/>
            <person name="Ohm R."/>
            <person name="Pangilinan J."/>
            <person name="Park H.-J."/>
            <person name="Ramirez L."/>
            <person name="Alfaro M."/>
            <person name="Sun H."/>
            <person name="Tritt A."/>
            <person name="Yoshinaga Y."/>
            <person name="Zwiers L.-H."/>
            <person name="Turgeon B."/>
            <person name="Goodwin S."/>
            <person name="Spatafora J."/>
            <person name="Crous P."/>
            <person name="Grigoriev I."/>
        </authorList>
    </citation>
    <scope>NUCLEOTIDE SEQUENCE</scope>
    <source>
        <strain evidence="2">CBS 125425</strain>
    </source>
</reference>
<sequence>MAVARPQALLRFLRVPVRPLVPSQSSTCCVVRFRSSSTKASRFRVSYLWYALCLAGGLGIGTVCRTYVAPAPLPAPGSHGDEVVLGDLGTNIDQLDVVKSLRAQGYHLHSDVSLDGATKGNGSWTELGIKRSLTEAAQDRDSTTRTITQRSLAGARGFGVQRAFWNPDTREMIAVVWMGGALSGWPGMVHGGAAVTLFEDAMARTIAGPNVSLDSIPPLLSVSVTYARPTHILNFYILRTRFETPKLPQAAPPLEPAPAKSWLPPWKDLMKKPTPIPDPVELIATLESLDGTVCVRARGIWPTSPL</sequence>
<dbReference type="InterPro" id="IPR052061">
    <property type="entry name" value="PTE-AB_protein"/>
</dbReference>